<name>F8PAL1_SERL9</name>
<feature type="compositionally biased region" description="Basic and acidic residues" evidence="2">
    <location>
        <begin position="278"/>
        <end position="293"/>
    </location>
</feature>
<dbReference type="KEGG" id="sla:SERLADRAFT_411334"/>
<sequence length="475" mass="52605">MNFHSASLFLSFSYKLIEWLLPQTSLHQALKRSRPMMQSVCNLPVKALNCMILTAFCQTLLPQPSSISTWVEEKTHGIKDHIAFSAMVFWSWCRQISPKFEQCFSAVTTSTMDDNVANKNQDPTLQGLEKDIETLRGDIVAKKAEVSEIKKNLDQKKRGGGKFQAKQTALEKAMWILKDRFNTLKGKPTCSTAGPADSSVTNADPDLHATGMQQNEKEIDNATDQPTHGESERGDHEEGEDHAPSDSARESAHKIQAAERQAGSERQECADEGPETTNQDHVDQWSHFPDRESVQPATESPPVQPVQKETIHQPPDSVGLMATTSEQSPGQLEANEHAMLEEQLEKTKAELLKLKEEVGKNKKRAKEVDSDDKMGGKCKKAKKAKANKEASSCRKDEPIKGSNSKKHITCHLIISAVEILHKINEKDGEDKEVFGWDETNHSRGVSSSGENSPKEGLTDNSDTNSSIGSQSDSDF</sequence>
<feature type="compositionally biased region" description="Basic and acidic residues" evidence="2">
    <location>
        <begin position="360"/>
        <end position="375"/>
    </location>
</feature>
<feature type="region of interest" description="Disordered" evidence="2">
    <location>
        <begin position="186"/>
        <end position="331"/>
    </location>
</feature>
<evidence type="ECO:0000313" key="3">
    <source>
        <dbReference type="EMBL" id="EGO19850.1"/>
    </source>
</evidence>
<feature type="compositionally biased region" description="Basic and acidic residues" evidence="2">
    <location>
        <begin position="386"/>
        <end position="399"/>
    </location>
</feature>
<feature type="compositionally biased region" description="Basic and acidic residues" evidence="2">
    <location>
        <begin position="227"/>
        <end position="269"/>
    </location>
</feature>
<feature type="compositionally biased region" description="Basic residues" evidence="2">
    <location>
        <begin position="376"/>
        <end position="385"/>
    </location>
</feature>
<feature type="compositionally biased region" description="Basic and acidic residues" evidence="2">
    <location>
        <begin position="431"/>
        <end position="441"/>
    </location>
</feature>
<protein>
    <submittedName>
        <fullName evidence="3">Uncharacterized protein</fullName>
    </submittedName>
</protein>
<proteinExistence type="predicted"/>
<dbReference type="AlphaFoldDB" id="F8PAL1"/>
<accession>F8PAL1</accession>
<dbReference type="EMBL" id="GL945442">
    <property type="protein sequence ID" value="EGO19850.1"/>
    <property type="molecule type" value="Genomic_DNA"/>
</dbReference>
<feature type="compositionally biased region" description="Polar residues" evidence="2">
    <location>
        <begin position="458"/>
        <end position="475"/>
    </location>
</feature>
<evidence type="ECO:0000256" key="2">
    <source>
        <dbReference type="SAM" id="MobiDB-lite"/>
    </source>
</evidence>
<feature type="region of interest" description="Disordered" evidence="2">
    <location>
        <begin position="360"/>
        <end position="404"/>
    </location>
</feature>
<reference evidence="3" key="1">
    <citation type="submission" date="2011-04" db="EMBL/GenBank/DDBJ databases">
        <title>Evolution of plant cell wall degrading machinery underlies the functional diversity of forest fungi.</title>
        <authorList>
            <consortium name="US DOE Joint Genome Institute (JGI-PGF)"/>
            <person name="Eastwood D.C."/>
            <person name="Floudas D."/>
            <person name="Binder M."/>
            <person name="Majcherczyk A."/>
            <person name="Schneider P."/>
            <person name="Aerts A."/>
            <person name="Asiegbu F.O."/>
            <person name="Baker S.E."/>
            <person name="Barry K."/>
            <person name="Bendiksby M."/>
            <person name="Blumentritt M."/>
            <person name="Coutinho P.M."/>
            <person name="Cullen D."/>
            <person name="Cullen D."/>
            <person name="Gathman A."/>
            <person name="Goodell B."/>
            <person name="Henrissat B."/>
            <person name="Ihrmark K."/>
            <person name="Kauserud H."/>
            <person name="Kohler A."/>
            <person name="LaButti K."/>
            <person name="Lapidus A."/>
            <person name="Lavin J.L."/>
            <person name="Lee Y.-H."/>
            <person name="Lindquist E."/>
            <person name="Lilly W."/>
            <person name="Lucas S."/>
            <person name="Morin E."/>
            <person name="Murat C."/>
            <person name="Oguiza J.A."/>
            <person name="Park J."/>
            <person name="Pisabarro A.G."/>
            <person name="Riley R."/>
            <person name="Rosling A."/>
            <person name="Salamov A."/>
            <person name="Schmidt O."/>
            <person name="Schmutz J."/>
            <person name="Skrede I."/>
            <person name="Stenlid J."/>
            <person name="Wiebenga A."/>
            <person name="Xie X."/>
            <person name="Kues U."/>
            <person name="Hibbett D.S."/>
            <person name="Hoffmeister D."/>
            <person name="Hogberg N."/>
            <person name="Martin F."/>
            <person name="Grigoriev I.V."/>
            <person name="Watkinson S.C."/>
        </authorList>
    </citation>
    <scope>NUCLEOTIDE SEQUENCE</scope>
    <source>
        <strain evidence="3">S7.9</strain>
    </source>
</reference>
<dbReference type="GeneID" id="18812937"/>
<keyword evidence="1" id="KW-0175">Coiled coil</keyword>
<dbReference type="Proteomes" id="UP000008064">
    <property type="component" value="Unassembled WGS sequence"/>
</dbReference>
<organism>
    <name type="scientific">Serpula lacrymans var. lacrymans (strain S7.9)</name>
    <name type="common">Dry rot fungus</name>
    <dbReference type="NCBI Taxonomy" id="578457"/>
    <lineage>
        <taxon>Eukaryota</taxon>
        <taxon>Fungi</taxon>
        <taxon>Dikarya</taxon>
        <taxon>Basidiomycota</taxon>
        <taxon>Agaricomycotina</taxon>
        <taxon>Agaricomycetes</taxon>
        <taxon>Agaricomycetidae</taxon>
        <taxon>Boletales</taxon>
        <taxon>Coniophorineae</taxon>
        <taxon>Serpulaceae</taxon>
        <taxon>Serpula</taxon>
    </lineage>
</organism>
<feature type="compositionally biased region" description="Polar residues" evidence="2">
    <location>
        <begin position="442"/>
        <end position="451"/>
    </location>
</feature>
<feature type="coiled-coil region" evidence="1">
    <location>
        <begin position="125"/>
        <end position="152"/>
    </location>
</feature>
<dbReference type="RefSeq" id="XP_007323285.1">
    <property type="nucleotide sequence ID" value="XM_007323223.1"/>
</dbReference>
<evidence type="ECO:0000256" key="1">
    <source>
        <dbReference type="SAM" id="Coils"/>
    </source>
</evidence>
<feature type="region of interest" description="Disordered" evidence="2">
    <location>
        <begin position="431"/>
        <end position="475"/>
    </location>
</feature>
<gene>
    <name evidence="3" type="ORF">SERLADRAFT_411334</name>
</gene>
<dbReference type="HOGENOM" id="CLU_624317_0_0_1"/>